<dbReference type="RefSeq" id="WP_319844003.1">
    <property type="nucleotide sequence ID" value="NZ_JAXAFJ010000003.1"/>
</dbReference>
<evidence type="ECO:0000313" key="3">
    <source>
        <dbReference type="EMBL" id="MDX6805880.1"/>
    </source>
</evidence>
<evidence type="ECO:0000313" key="4">
    <source>
        <dbReference type="Proteomes" id="UP001274321"/>
    </source>
</evidence>
<dbReference type="Proteomes" id="UP001274321">
    <property type="component" value="Unassembled WGS sequence"/>
</dbReference>
<reference evidence="3 4" key="1">
    <citation type="submission" date="2023-11" db="EMBL/GenBank/DDBJ databases">
        <authorList>
            <person name="Bao R."/>
        </authorList>
    </citation>
    <scope>NUCLEOTIDE SEQUENCE [LARGE SCALE GENOMIC DNA]</scope>
    <source>
        <strain evidence="3 4">PJ23</strain>
    </source>
</reference>
<dbReference type="Pfam" id="PF09990">
    <property type="entry name" value="DUF2231"/>
    <property type="match status" value="1"/>
</dbReference>
<comment type="caution">
    <text evidence="3">The sequence shown here is derived from an EMBL/GenBank/DDBJ whole genome shotgun (WGS) entry which is preliminary data.</text>
</comment>
<feature type="transmembrane region" description="Helical" evidence="1">
    <location>
        <begin position="99"/>
        <end position="117"/>
    </location>
</feature>
<keyword evidence="1" id="KW-1133">Transmembrane helix</keyword>
<evidence type="ECO:0000259" key="2">
    <source>
        <dbReference type="Pfam" id="PF09990"/>
    </source>
</evidence>
<evidence type="ECO:0000256" key="1">
    <source>
        <dbReference type="SAM" id="Phobius"/>
    </source>
</evidence>
<feature type="transmembrane region" description="Helical" evidence="1">
    <location>
        <begin position="63"/>
        <end position="87"/>
    </location>
</feature>
<keyword evidence="1" id="KW-0812">Transmembrane</keyword>
<protein>
    <submittedName>
        <fullName evidence="3">DUF2231 domain-containing protein</fullName>
    </submittedName>
</protein>
<dbReference type="EMBL" id="JAXAFJ010000003">
    <property type="protein sequence ID" value="MDX6805880.1"/>
    <property type="molecule type" value="Genomic_DNA"/>
</dbReference>
<feature type="transmembrane region" description="Helical" evidence="1">
    <location>
        <begin position="123"/>
        <end position="144"/>
    </location>
</feature>
<feature type="transmembrane region" description="Helical" evidence="1">
    <location>
        <begin position="32"/>
        <end position="51"/>
    </location>
</feature>
<keyword evidence="4" id="KW-1185">Reference proteome</keyword>
<dbReference type="InterPro" id="IPR019251">
    <property type="entry name" value="DUF2231_TM"/>
</dbReference>
<name>A0ABU4RM36_9HYPH</name>
<proteinExistence type="predicted"/>
<sequence length="163" mass="17427">MTETNPVIEEVTKHDTTSVVAVAGHPIHAMSVSFPIALVMATLGCDLFYWWTADPFWTRVALWSSGFAFFLGIVAGVSGTAELLLVAGIRKRSASWTHAVAAMTLLSVAGLNWGYRIEDHEAAVLPMGLMLSTLAAIFVGIAGWHGGKLVFDHGIGIMVSNND</sequence>
<gene>
    <name evidence="3" type="ORF">SCD90_07375</name>
</gene>
<keyword evidence="1" id="KW-0472">Membrane</keyword>
<organism evidence="3 4">
    <name type="scientific">Terrihabitans rhizophilus</name>
    <dbReference type="NCBI Taxonomy" id="3092662"/>
    <lineage>
        <taxon>Bacteria</taxon>
        <taxon>Pseudomonadati</taxon>
        <taxon>Pseudomonadota</taxon>
        <taxon>Alphaproteobacteria</taxon>
        <taxon>Hyphomicrobiales</taxon>
        <taxon>Terrihabitans</taxon>
    </lineage>
</organism>
<accession>A0ABU4RM36</accession>
<feature type="domain" description="DUF2231" evidence="2">
    <location>
        <begin position="24"/>
        <end position="157"/>
    </location>
</feature>